<dbReference type="InterPro" id="IPR003661">
    <property type="entry name" value="HisK_dim/P_dom"/>
</dbReference>
<dbReference type="CDD" id="cd00130">
    <property type="entry name" value="PAS"/>
    <property type="match status" value="2"/>
</dbReference>
<dbReference type="Gene3D" id="3.30.450.40">
    <property type="match status" value="1"/>
</dbReference>
<feature type="domain" description="PAS" evidence="9">
    <location>
        <begin position="340"/>
        <end position="395"/>
    </location>
</feature>
<dbReference type="EC" id="2.7.13.3" evidence="2"/>
<dbReference type="Pfam" id="PF00512">
    <property type="entry name" value="HisKA"/>
    <property type="match status" value="1"/>
</dbReference>
<evidence type="ECO:0000256" key="5">
    <source>
        <dbReference type="ARBA" id="ARBA00022777"/>
    </source>
</evidence>
<evidence type="ECO:0000313" key="11">
    <source>
        <dbReference type="Proteomes" id="UP000182894"/>
    </source>
</evidence>
<reference evidence="11" key="1">
    <citation type="submission" date="2016-10" db="EMBL/GenBank/DDBJ databases">
        <authorList>
            <person name="Varghese N."/>
            <person name="Submissions S."/>
        </authorList>
    </citation>
    <scope>NUCLEOTIDE SEQUENCE [LARGE SCALE GENOMIC DNA]</scope>
    <source>
        <strain evidence="11">ATCC 700689</strain>
    </source>
</reference>
<gene>
    <name evidence="10" type="ORF">SAMN05216605_101119</name>
</gene>
<evidence type="ECO:0000256" key="6">
    <source>
        <dbReference type="PROSITE-ProRule" id="PRU00169"/>
    </source>
</evidence>
<dbReference type="InterPro" id="IPR011006">
    <property type="entry name" value="CheY-like_superfamily"/>
</dbReference>
<dbReference type="InterPro" id="IPR001789">
    <property type="entry name" value="Sig_transdc_resp-reg_receiver"/>
</dbReference>
<dbReference type="SMART" id="SM00091">
    <property type="entry name" value="PAS"/>
    <property type="match status" value="2"/>
</dbReference>
<accession>A0A1G7RDZ5</accession>
<dbReference type="InterPro" id="IPR003594">
    <property type="entry name" value="HATPase_dom"/>
</dbReference>
<keyword evidence="3 6" id="KW-0597">Phosphoprotein</keyword>
<dbReference type="Gene3D" id="3.30.565.10">
    <property type="entry name" value="Histidine kinase-like ATPase, C-terminal domain"/>
    <property type="match status" value="1"/>
</dbReference>
<dbReference type="Gene3D" id="1.10.287.130">
    <property type="match status" value="1"/>
</dbReference>
<dbReference type="InterPro" id="IPR003018">
    <property type="entry name" value="GAF"/>
</dbReference>
<dbReference type="SUPFAM" id="SSF52172">
    <property type="entry name" value="CheY-like"/>
    <property type="match status" value="1"/>
</dbReference>
<dbReference type="PRINTS" id="PR00344">
    <property type="entry name" value="BCTRLSENSOR"/>
</dbReference>
<dbReference type="SMART" id="SM00448">
    <property type="entry name" value="REC"/>
    <property type="match status" value="1"/>
</dbReference>
<dbReference type="SMART" id="SM00065">
    <property type="entry name" value="GAF"/>
    <property type="match status" value="1"/>
</dbReference>
<dbReference type="PANTHER" id="PTHR43065">
    <property type="entry name" value="SENSOR HISTIDINE KINASE"/>
    <property type="match status" value="1"/>
</dbReference>
<dbReference type="AlphaFoldDB" id="A0A1G7RDZ5"/>
<feature type="domain" description="Histidine kinase" evidence="7">
    <location>
        <begin position="457"/>
        <end position="678"/>
    </location>
</feature>
<dbReference type="SUPFAM" id="SSF55785">
    <property type="entry name" value="PYP-like sensor domain (PAS domain)"/>
    <property type="match status" value="2"/>
</dbReference>
<dbReference type="PROSITE" id="PS50112">
    <property type="entry name" value="PAS"/>
    <property type="match status" value="2"/>
</dbReference>
<evidence type="ECO:0000259" key="8">
    <source>
        <dbReference type="PROSITE" id="PS50110"/>
    </source>
</evidence>
<dbReference type="Pfam" id="PF00072">
    <property type="entry name" value="Response_reg"/>
    <property type="match status" value="1"/>
</dbReference>
<feature type="modified residue" description="4-aspartylphosphate" evidence="6">
    <location>
        <position position="751"/>
    </location>
</feature>
<keyword evidence="5" id="KW-0418">Kinase</keyword>
<dbReference type="EMBL" id="FNCO01000001">
    <property type="protein sequence ID" value="SDG09001.1"/>
    <property type="molecule type" value="Genomic_DNA"/>
</dbReference>
<dbReference type="PANTHER" id="PTHR43065:SF49">
    <property type="entry name" value="HISTIDINE KINASE"/>
    <property type="match status" value="1"/>
</dbReference>
<dbReference type="SMART" id="SM00388">
    <property type="entry name" value="HisKA"/>
    <property type="match status" value="1"/>
</dbReference>
<dbReference type="NCBIfam" id="TIGR00229">
    <property type="entry name" value="sensory_box"/>
    <property type="match status" value="2"/>
</dbReference>
<dbReference type="Pfam" id="PF13185">
    <property type="entry name" value="GAF_2"/>
    <property type="match status" value="1"/>
</dbReference>
<comment type="catalytic activity">
    <reaction evidence="1">
        <text>ATP + protein L-histidine = ADP + protein N-phospho-L-histidine.</text>
        <dbReference type="EC" id="2.7.13.3"/>
    </reaction>
</comment>
<evidence type="ECO:0000256" key="1">
    <source>
        <dbReference type="ARBA" id="ARBA00000085"/>
    </source>
</evidence>
<protein>
    <recommendedName>
        <fullName evidence="2">histidine kinase</fullName>
        <ecNumber evidence="2">2.7.13.3</ecNumber>
    </recommendedName>
</protein>
<dbReference type="InterPro" id="IPR013655">
    <property type="entry name" value="PAS_fold_3"/>
</dbReference>
<dbReference type="OrthoDB" id="6973808at2"/>
<dbReference type="InterPro" id="IPR004358">
    <property type="entry name" value="Sig_transdc_His_kin-like_C"/>
</dbReference>
<dbReference type="GO" id="GO:0000155">
    <property type="term" value="F:phosphorelay sensor kinase activity"/>
    <property type="evidence" value="ECO:0007669"/>
    <property type="project" value="InterPro"/>
</dbReference>
<dbReference type="SUPFAM" id="SSF47384">
    <property type="entry name" value="Homodimeric domain of signal transducing histidine kinase"/>
    <property type="match status" value="1"/>
</dbReference>
<keyword evidence="11" id="KW-1185">Reference proteome</keyword>
<keyword evidence="4" id="KW-0808">Transferase</keyword>
<dbReference type="PROSITE" id="PS50109">
    <property type="entry name" value="HIS_KIN"/>
    <property type="match status" value="1"/>
</dbReference>
<dbReference type="STRING" id="89065.SAMN05216605_101119"/>
<dbReference type="Pfam" id="PF08447">
    <property type="entry name" value="PAS_3"/>
    <property type="match status" value="2"/>
</dbReference>
<dbReference type="InterPro" id="IPR000014">
    <property type="entry name" value="PAS"/>
</dbReference>
<feature type="domain" description="Response regulatory" evidence="8">
    <location>
        <begin position="700"/>
        <end position="813"/>
    </location>
</feature>
<dbReference type="SUPFAM" id="SSF55874">
    <property type="entry name" value="ATPase domain of HSP90 chaperone/DNA topoisomerase II/histidine kinase"/>
    <property type="match status" value="1"/>
</dbReference>
<dbReference type="InterPro" id="IPR036890">
    <property type="entry name" value="HATPase_C_sf"/>
</dbReference>
<evidence type="ECO:0000256" key="4">
    <source>
        <dbReference type="ARBA" id="ARBA00022679"/>
    </source>
</evidence>
<organism evidence="10 11">
    <name type="scientific">Pseudomonas abietaniphila</name>
    <dbReference type="NCBI Taxonomy" id="89065"/>
    <lineage>
        <taxon>Bacteria</taxon>
        <taxon>Pseudomonadati</taxon>
        <taxon>Pseudomonadota</taxon>
        <taxon>Gammaproteobacteria</taxon>
        <taxon>Pseudomonadales</taxon>
        <taxon>Pseudomonadaceae</taxon>
        <taxon>Pseudomonas</taxon>
    </lineage>
</organism>
<dbReference type="Pfam" id="PF02518">
    <property type="entry name" value="HATPase_c"/>
    <property type="match status" value="1"/>
</dbReference>
<dbReference type="CDD" id="cd00082">
    <property type="entry name" value="HisKA"/>
    <property type="match status" value="1"/>
</dbReference>
<dbReference type="SMART" id="SM00387">
    <property type="entry name" value="HATPase_c"/>
    <property type="match status" value="1"/>
</dbReference>
<dbReference type="RefSeq" id="WP_074749468.1">
    <property type="nucleotide sequence ID" value="NZ_FNCO01000001.1"/>
</dbReference>
<dbReference type="InterPro" id="IPR035965">
    <property type="entry name" value="PAS-like_dom_sf"/>
</dbReference>
<evidence type="ECO:0000256" key="2">
    <source>
        <dbReference type="ARBA" id="ARBA00012438"/>
    </source>
</evidence>
<evidence type="ECO:0000256" key="3">
    <source>
        <dbReference type="ARBA" id="ARBA00022553"/>
    </source>
</evidence>
<name>A0A1G7RDZ5_9PSED</name>
<evidence type="ECO:0000259" key="7">
    <source>
        <dbReference type="PROSITE" id="PS50109"/>
    </source>
</evidence>
<dbReference type="SUPFAM" id="SSF55781">
    <property type="entry name" value="GAF domain-like"/>
    <property type="match status" value="1"/>
</dbReference>
<evidence type="ECO:0000259" key="9">
    <source>
        <dbReference type="PROSITE" id="PS50112"/>
    </source>
</evidence>
<proteinExistence type="predicted"/>
<feature type="domain" description="PAS" evidence="9">
    <location>
        <begin position="223"/>
        <end position="275"/>
    </location>
</feature>
<sequence>MPSIDLSLLGGRYSPVALIERERKVLGQIASGMPLAEVLNDLLLAIEAQSRDMKASVLFLSEDGQYMLHGAAPSLPAPYNEAIHGIAIGEGIGSCGTAAARGAAVYVDDIASSHLWQGYADLAVPHGLRACWSMPVRAADGKILGTFAVYYGEPRTPTDGDIEAIAVIAQTVALAIERHRSDQRLRQSQDELRDLNNYLERKVNERATERSRTWLLSNDLLSVINAHGIIEASNPAWTISLGWSPEELHTTFLSFIHPDDVPGSEAVLTQAARGRPVSRFQNRVRHRNGKYRWVAWVAVLEDGKIYCSGRDITHEKDQANNLAIRTRERDRAWGLSQELLVIASPNGTLDEVNGRWTEQLGWSESELVGTTFSDYTHPDDLTGSLAAFTTLLEAPLTVPYEYRLRHKDGSYKWFSWTGTFEDGRVYAAGRHVTKEREQAEALRQSQKMEAFGQLTGGVAHDFNNLLTVIRSSTDLLMRPNLTEERRLRYVTAISETVDRAARLTGQLLAFARRQALQPEVFSACENVDAISGMMRTLSGSRIETVIQLDEQPCCVNADPSQFDTALVNMVANARDAMMGEGRLTLTVRPVESMPSVRLHPPSTGAFVAISISDTGTGIAATQLEHIFEPFFTTKSVGEGTGLGLSQVFGFAKQSGGEIAVASELGKGTTFTLYLPRVSEAGWMSKQALADIPLQEGHGTCVLVVEDNSDVGTSAVQALTELGYRTVLSTNALQAMAELESAAQPFDVVFSDVVMPGMTGIEFANELHTRYPELPVVLTSGYSHVLADKGSDGFELLHKPYSLDQLSRALRKVVRK</sequence>
<dbReference type="Gene3D" id="3.30.450.20">
    <property type="entry name" value="PAS domain"/>
    <property type="match status" value="2"/>
</dbReference>
<dbReference type="PROSITE" id="PS50110">
    <property type="entry name" value="RESPONSE_REGULATORY"/>
    <property type="match status" value="1"/>
</dbReference>
<dbReference type="InterPro" id="IPR005467">
    <property type="entry name" value="His_kinase_dom"/>
</dbReference>
<dbReference type="InterPro" id="IPR029016">
    <property type="entry name" value="GAF-like_dom_sf"/>
</dbReference>
<dbReference type="InterPro" id="IPR036097">
    <property type="entry name" value="HisK_dim/P_sf"/>
</dbReference>
<dbReference type="Proteomes" id="UP000182894">
    <property type="component" value="Unassembled WGS sequence"/>
</dbReference>
<evidence type="ECO:0000313" key="10">
    <source>
        <dbReference type="EMBL" id="SDG09001.1"/>
    </source>
</evidence>
<dbReference type="Gene3D" id="3.40.50.2300">
    <property type="match status" value="1"/>
</dbReference>